<evidence type="ECO:0000256" key="4">
    <source>
        <dbReference type="ARBA" id="ARBA00016056"/>
    </source>
</evidence>
<dbReference type="EMBL" id="BPQB01000007">
    <property type="protein sequence ID" value="GJE87589.1"/>
    <property type="molecule type" value="Genomic_DNA"/>
</dbReference>
<dbReference type="Gene3D" id="2.70.220.10">
    <property type="entry name" value="Ganglioside GM2 activator"/>
    <property type="match status" value="1"/>
</dbReference>
<dbReference type="InterPro" id="IPR036846">
    <property type="entry name" value="GM2-AP_sf"/>
</dbReference>
<evidence type="ECO:0000256" key="2">
    <source>
        <dbReference type="ARBA" id="ARBA00006370"/>
    </source>
</evidence>
<protein>
    <recommendedName>
        <fullName evidence="4">Phosphatidylglycerol/phosphatidylinositol transfer protein</fullName>
    </recommendedName>
</protein>
<feature type="domain" description="MD-2-related lipid-recognition" evidence="10">
    <location>
        <begin position="37"/>
        <end position="160"/>
    </location>
</feature>
<dbReference type="Pfam" id="PF02221">
    <property type="entry name" value="E1_DerP2_DerF2"/>
    <property type="match status" value="1"/>
</dbReference>
<dbReference type="Proteomes" id="UP000703269">
    <property type="component" value="Unassembled WGS sequence"/>
</dbReference>
<evidence type="ECO:0000256" key="1">
    <source>
        <dbReference type="ARBA" id="ARBA00002053"/>
    </source>
</evidence>
<dbReference type="CDD" id="cd00917">
    <property type="entry name" value="PG-PI_TP"/>
    <property type="match status" value="1"/>
</dbReference>
<keyword evidence="7" id="KW-0445">Lipid transport</keyword>
<dbReference type="InterPro" id="IPR033917">
    <property type="entry name" value="ML_PG-PI_TP"/>
</dbReference>
<proteinExistence type="inferred from homology"/>
<dbReference type="PANTHER" id="PTHR11306:SF0">
    <property type="entry name" value="PHOSPHATIDYLGLYCEROL_PHOSPHATIDYLINOSITOL TRANSFER PROTEIN"/>
    <property type="match status" value="1"/>
</dbReference>
<keyword evidence="12" id="KW-1185">Reference proteome</keyword>
<keyword evidence="6 9" id="KW-0732">Signal</keyword>
<dbReference type="InterPro" id="IPR014756">
    <property type="entry name" value="Ig_E-set"/>
</dbReference>
<comment type="subunit">
    <text evidence="3">Monomer.</text>
</comment>
<dbReference type="SUPFAM" id="SSF81296">
    <property type="entry name" value="E set domains"/>
    <property type="match status" value="1"/>
</dbReference>
<feature type="repeat" description="Filamin" evidence="8">
    <location>
        <begin position="116"/>
        <end position="143"/>
    </location>
</feature>
<feature type="signal peptide" evidence="9">
    <location>
        <begin position="1"/>
        <end position="20"/>
    </location>
</feature>
<dbReference type="AlphaFoldDB" id="A0A9P3G4W2"/>
<evidence type="ECO:0000256" key="7">
    <source>
        <dbReference type="ARBA" id="ARBA00023055"/>
    </source>
</evidence>
<comment type="similarity">
    <text evidence="2">Belongs to the NPC2 family.</text>
</comment>
<evidence type="ECO:0000256" key="8">
    <source>
        <dbReference type="PROSITE-ProRule" id="PRU00087"/>
    </source>
</evidence>
<dbReference type="InterPro" id="IPR017868">
    <property type="entry name" value="Filamin/ABP280_repeat-like"/>
</dbReference>
<comment type="function">
    <text evidence="1">Catalyzes the intermembrane transfer of phosphatidylglycerol and phosphatidylinositol.</text>
</comment>
<evidence type="ECO:0000256" key="3">
    <source>
        <dbReference type="ARBA" id="ARBA00011245"/>
    </source>
</evidence>
<evidence type="ECO:0000256" key="9">
    <source>
        <dbReference type="SAM" id="SignalP"/>
    </source>
</evidence>
<evidence type="ECO:0000256" key="6">
    <source>
        <dbReference type="ARBA" id="ARBA00022729"/>
    </source>
</evidence>
<keyword evidence="5" id="KW-0813">Transport</keyword>
<name>A0A9P3G4W2_9APHY</name>
<dbReference type="GO" id="GO:0032366">
    <property type="term" value="P:intracellular sterol transport"/>
    <property type="evidence" value="ECO:0007669"/>
    <property type="project" value="InterPro"/>
</dbReference>
<dbReference type="OrthoDB" id="6409159at2759"/>
<organism evidence="11 12">
    <name type="scientific">Phanerochaete sordida</name>
    <dbReference type="NCBI Taxonomy" id="48140"/>
    <lineage>
        <taxon>Eukaryota</taxon>
        <taxon>Fungi</taxon>
        <taxon>Dikarya</taxon>
        <taxon>Basidiomycota</taxon>
        <taxon>Agaricomycotina</taxon>
        <taxon>Agaricomycetes</taxon>
        <taxon>Polyporales</taxon>
        <taxon>Phanerochaetaceae</taxon>
        <taxon>Phanerochaete</taxon>
    </lineage>
</organism>
<dbReference type="InterPro" id="IPR003172">
    <property type="entry name" value="ML_dom"/>
</dbReference>
<dbReference type="GO" id="GO:0032934">
    <property type="term" value="F:sterol binding"/>
    <property type="evidence" value="ECO:0007669"/>
    <property type="project" value="InterPro"/>
</dbReference>
<dbReference type="SMART" id="SM00737">
    <property type="entry name" value="ML"/>
    <property type="match status" value="1"/>
</dbReference>
<reference evidence="11 12" key="1">
    <citation type="submission" date="2021-08" db="EMBL/GenBank/DDBJ databases">
        <title>Draft Genome Sequence of Phanerochaete sordida strain YK-624.</title>
        <authorList>
            <person name="Mori T."/>
            <person name="Dohra H."/>
            <person name="Suzuki T."/>
            <person name="Kawagishi H."/>
            <person name="Hirai H."/>
        </authorList>
    </citation>
    <scope>NUCLEOTIDE SEQUENCE [LARGE SCALE GENOMIC DNA]</scope>
    <source>
        <strain evidence="11 12">YK-624</strain>
    </source>
</reference>
<feature type="chain" id="PRO_5040182670" description="Phosphatidylglycerol/phosphatidylinositol transfer protein" evidence="9">
    <location>
        <begin position="21"/>
        <end position="170"/>
    </location>
</feature>
<dbReference type="PROSITE" id="PS50194">
    <property type="entry name" value="FILAMIN_REPEAT"/>
    <property type="match status" value="1"/>
</dbReference>
<sequence>MARFSFLALLAAVSASFVAAGPAQDPLQASVSDRWSWTQCGDPETDPLKVISIEISPDPPKPGEDLTVNVVGEAREKIEDGAYADVVVKVGAIKILQKEFDLCEEARNAHANISCPVEKGEHTVEHTVTLPKEIPPAPFKVHIDGWTVEDEPLVCVDIAIDFRKPRAGLW</sequence>
<evidence type="ECO:0000256" key="5">
    <source>
        <dbReference type="ARBA" id="ARBA00022448"/>
    </source>
</evidence>
<comment type="caution">
    <text evidence="11">The sequence shown here is derived from an EMBL/GenBank/DDBJ whole genome shotgun (WGS) entry which is preliminary data.</text>
</comment>
<accession>A0A9P3G4W2</accession>
<evidence type="ECO:0000313" key="12">
    <source>
        <dbReference type="Proteomes" id="UP000703269"/>
    </source>
</evidence>
<gene>
    <name evidence="11" type="ORF">PsYK624_036720</name>
</gene>
<evidence type="ECO:0000259" key="10">
    <source>
        <dbReference type="SMART" id="SM00737"/>
    </source>
</evidence>
<dbReference type="PANTHER" id="PTHR11306">
    <property type="entry name" value="NIEMANN PICK TYPE C2 PROTEIN NPC2-RELATED"/>
    <property type="match status" value="1"/>
</dbReference>
<evidence type="ECO:0000313" key="11">
    <source>
        <dbReference type="EMBL" id="GJE87589.1"/>
    </source>
</evidence>
<dbReference type="InterPro" id="IPR039670">
    <property type="entry name" value="NPC2-like"/>
</dbReference>